<dbReference type="EMBL" id="WIXP02000013">
    <property type="protein sequence ID" value="KAF6200753.1"/>
    <property type="molecule type" value="Genomic_DNA"/>
</dbReference>
<keyword evidence="3" id="KW-1185">Reference proteome</keyword>
<sequence>MLKDHNGIHQSSVELFSNRSFKQSYLIPDNQDANKPRNMKISMILLALACVVLVTYAHPAPDGGITYGADHDQFGGVRPSVKAGHTWESNDKRTQAEVHANWERTYGGRMNGARNHGAGFSITHKCVLTPSCKLYAWVFLALFPLFGGLSSL</sequence>
<reference evidence="2" key="1">
    <citation type="journal article" date="2021" name="Mol. Ecol. Resour.">
        <title>Apolygus lucorum genome provides insights into omnivorousness and mesophyll feeding.</title>
        <authorList>
            <person name="Liu Y."/>
            <person name="Liu H."/>
            <person name="Wang H."/>
            <person name="Huang T."/>
            <person name="Liu B."/>
            <person name="Yang B."/>
            <person name="Yin L."/>
            <person name="Li B."/>
            <person name="Zhang Y."/>
            <person name="Zhang S."/>
            <person name="Jiang F."/>
            <person name="Zhang X."/>
            <person name="Ren Y."/>
            <person name="Wang B."/>
            <person name="Wang S."/>
            <person name="Lu Y."/>
            <person name="Wu K."/>
            <person name="Fan W."/>
            <person name="Wang G."/>
        </authorList>
    </citation>
    <scope>NUCLEOTIDE SEQUENCE</scope>
    <source>
        <strain evidence="2">12Hb</strain>
    </source>
</reference>
<keyword evidence="1" id="KW-1133">Transmembrane helix</keyword>
<feature type="transmembrane region" description="Helical" evidence="1">
    <location>
        <begin position="41"/>
        <end position="58"/>
    </location>
</feature>
<dbReference type="Proteomes" id="UP000466442">
    <property type="component" value="Unassembled WGS sequence"/>
</dbReference>
<evidence type="ECO:0000313" key="2">
    <source>
        <dbReference type="EMBL" id="KAF6200753.1"/>
    </source>
</evidence>
<keyword evidence="1" id="KW-0812">Transmembrane</keyword>
<organism evidence="2 3">
    <name type="scientific">Apolygus lucorum</name>
    <name type="common">Small green plant bug</name>
    <name type="synonym">Lygocoris lucorum</name>
    <dbReference type="NCBI Taxonomy" id="248454"/>
    <lineage>
        <taxon>Eukaryota</taxon>
        <taxon>Metazoa</taxon>
        <taxon>Ecdysozoa</taxon>
        <taxon>Arthropoda</taxon>
        <taxon>Hexapoda</taxon>
        <taxon>Insecta</taxon>
        <taxon>Pterygota</taxon>
        <taxon>Neoptera</taxon>
        <taxon>Paraneoptera</taxon>
        <taxon>Hemiptera</taxon>
        <taxon>Heteroptera</taxon>
        <taxon>Panheteroptera</taxon>
        <taxon>Cimicomorpha</taxon>
        <taxon>Miridae</taxon>
        <taxon>Mirini</taxon>
        <taxon>Apolygus</taxon>
    </lineage>
</organism>
<name>A0A8S9WVN5_APOLU</name>
<evidence type="ECO:0008006" key="4">
    <source>
        <dbReference type="Google" id="ProtNLM"/>
    </source>
</evidence>
<proteinExistence type="predicted"/>
<protein>
    <recommendedName>
        <fullName evidence="4">Attacin C-terminal domain-containing protein</fullName>
    </recommendedName>
</protein>
<accession>A0A8S9WVN5</accession>
<feature type="transmembrane region" description="Helical" evidence="1">
    <location>
        <begin position="134"/>
        <end position="151"/>
    </location>
</feature>
<keyword evidence="1" id="KW-0472">Membrane</keyword>
<dbReference type="OrthoDB" id="6625773at2759"/>
<dbReference type="AlphaFoldDB" id="A0A8S9WVN5"/>
<evidence type="ECO:0000313" key="3">
    <source>
        <dbReference type="Proteomes" id="UP000466442"/>
    </source>
</evidence>
<comment type="caution">
    <text evidence="2">The sequence shown here is derived from an EMBL/GenBank/DDBJ whole genome shotgun (WGS) entry which is preliminary data.</text>
</comment>
<evidence type="ECO:0000256" key="1">
    <source>
        <dbReference type="SAM" id="Phobius"/>
    </source>
</evidence>
<gene>
    <name evidence="2" type="ORF">GE061_005198</name>
</gene>